<evidence type="ECO:0000313" key="4">
    <source>
        <dbReference type="Proteomes" id="UP000242317"/>
    </source>
</evidence>
<evidence type="ECO:0000313" key="3">
    <source>
        <dbReference type="EMBL" id="SDC05548.1"/>
    </source>
</evidence>
<keyword evidence="1" id="KW-0732">Signal</keyword>
<gene>
    <name evidence="3" type="ORF">SAMN05421749_10334</name>
</gene>
<protein>
    <recommendedName>
        <fullName evidence="2">DUF4189 domain-containing protein</fullName>
    </recommendedName>
</protein>
<name>A0A1G6IGE0_9GAMM</name>
<dbReference type="InterPro" id="IPR025240">
    <property type="entry name" value="DUF4189"/>
</dbReference>
<accession>A0A1G6IGE0</accession>
<dbReference type="OrthoDB" id="6008701at2"/>
<dbReference type="EMBL" id="FMYK01000003">
    <property type="protein sequence ID" value="SDC05548.1"/>
    <property type="molecule type" value="Genomic_DNA"/>
</dbReference>
<feature type="domain" description="DUF4189" evidence="2">
    <location>
        <begin position="69"/>
        <end position="162"/>
    </location>
</feature>
<organism evidence="3 4">
    <name type="scientific">Acinetobacter marinus</name>
    <dbReference type="NCBI Taxonomy" id="281375"/>
    <lineage>
        <taxon>Bacteria</taxon>
        <taxon>Pseudomonadati</taxon>
        <taxon>Pseudomonadota</taxon>
        <taxon>Gammaproteobacteria</taxon>
        <taxon>Moraxellales</taxon>
        <taxon>Moraxellaceae</taxon>
        <taxon>Acinetobacter</taxon>
    </lineage>
</organism>
<dbReference type="Pfam" id="PF13827">
    <property type="entry name" value="DUF4189"/>
    <property type="match status" value="1"/>
</dbReference>
<dbReference type="Proteomes" id="UP000242317">
    <property type="component" value="Unassembled WGS sequence"/>
</dbReference>
<feature type="signal peptide" evidence="1">
    <location>
        <begin position="1"/>
        <end position="25"/>
    </location>
</feature>
<evidence type="ECO:0000259" key="2">
    <source>
        <dbReference type="Pfam" id="PF13827"/>
    </source>
</evidence>
<keyword evidence="4" id="KW-1185">Reference proteome</keyword>
<proteinExistence type="predicted"/>
<reference evidence="4" key="1">
    <citation type="submission" date="2016-09" db="EMBL/GenBank/DDBJ databases">
        <authorList>
            <person name="Varghese N."/>
            <person name="Submissions S."/>
        </authorList>
    </citation>
    <scope>NUCLEOTIDE SEQUENCE [LARGE SCALE GENOMIC DNA]</scope>
    <source>
        <strain evidence="4">ANC 3699</strain>
    </source>
</reference>
<dbReference type="RefSeq" id="WP_092617550.1">
    <property type="nucleotide sequence ID" value="NZ_FMYK01000003.1"/>
</dbReference>
<feature type="chain" id="PRO_5017218642" description="DUF4189 domain-containing protein" evidence="1">
    <location>
        <begin position="26"/>
        <end position="170"/>
    </location>
</feature>
<sequence length="170" mass="18629">MKTQHLFLFGLMSASIFAISNSAQAEYGCQAGHIPVNQGPQQVCVADYNLPHWNQTQRKKTTGYWQKTWGAIAPSPTDAILGVAESVGSKKEAEKIAIADCKAKGGTDCEVDFAYHNQCAVMIVGSKTYQNYGNATIAEATQRGLADCNQREKGCRVYYSACAKPIYHRR</sequence>
<evidence type="ECO:0000256" key="1">
    <source>
        <dbReference type="SAM" id="SignalP"/>
    </source>
</evidence>
<dbReference type="AlphaFoldDB" id="A0A1G6IGE0"/>